<protein>
    <submittedName>
        <fullName evidence="2">Predicted membrane protein</fullName>
    </submittedName>
</protein>
<feature type="transmembrane region" description="Helical" evidence="1">
    <location>
        <begin position="12"/>
        <end position="32"/>
    </location>
</feature>
<dbReference type="Proteomes" id="UP000199544">
    <property type="component" value="Unassembled WGS sequence"/>
</dbReference>
<keyword evidence="3" id="KW-1185">Reference proteome</keyword>
<sequence length="216" mass="24280">MARRKRTNYAVAGCYVIVALFIAYIVVQYLVFGPKQAGIVSGKLSIPGFPYSTWQVFFFVHIATGAIALLTGPFQFLRSSRKVISVHRIIGRIYGISIFISVPAGIYLALYATGGLASSIGFIVLDAAWFMTAFIGLKRIREKKVASHQEWMLRSYAVTLVFVTFRVFLPLLTLANLPFSISFSLSVYLSMALNLGWVEWHLRRKKRRTIKSNISV</sequence>
<keyword evidence="1" id="KW-0812">Transmembrane</keyword>
<keyword evidence="1" id="KW-1133">Transmembrane helix</keyword>
<accession>A0A1G9TNU1</accession>
<reference evidence="3" key="1">
    <citation type="submission" date="2016-10" db="EMBL/GenBank/DDBJ databases">
        <authorList>
            <person name="Varghese N."/>
            <person name="Submissions S."/>
        </authorList>
    </citation>
    <scope>NUCLEOTIDE SEQUENCE [LARGE SCALE GENOMIC DNA]</scope>
    <source>
        <strain evidence="3">CGMCC 1.6854</strain>
    </source>
</reference>
<evidence type="ECO:0000256" key="1">
    <source>
        <dbReference type="SAM" id="Phobius"/>
    </source>
</evidence>
<feature type="transmembrane region" description="Helical" evidence="1">
    <location>
        <begin position="52"/>
        <end position="77"/>
    </location>
</feature>
<proteinExistence type="predicted"/>
<feature type="transmembrane region" description="Helical" evidence="1">
    <location>
        <begin position="89"/>
        <end position="110"/>
    </location>
</feature>
<dbReference type="InterPro" id="IPR018750">
    <property type="entry name" value="DUF2306_membrane"/>
</dbReference>
<gene>
    <name evidence="2" type="ORF">SAMN04488137_0395</name>
</gene>
<dbReference type="AlphaFoldDB" id="A0A1G9TNU1"/>
<dbReference type="Pfam" id="PF10067">
    <property type="entry name" value="DUF2306"/>
    <property type="match status" value="1"/>
</dbReference>
<evidence type="ECO:0000313" key="3">
    <source>
        <dbReference type="Proteomes" id="UP000199544"/>
    </source>
</evidence>
<evidence type="ECO:0000313" key="2">
    <source>
        <dbReference type="EMBL" id="SDM49208.1"/>
    </source>
</evidence>
<keyword evidence="1" id="KW-0472">Membrane</keyword>
<dbReference type="RefSeq" id="WP_170834189.1">
    <property type="nucleotide sequence ID" value="NZ_FNHW01000001.1"/>
</dbReference>
<dbReference type="STRING" id="459525.SAMN04488137_0395"/>
<feature type="transmembrane region" description="Helical" evidence="1">
    <location>
        <begin position="116"/>
        <end position="135"/>
    </location>
</feature>
<dbReference type="EMBL" id="FNHW01000001">
    <property type="protein sequence ID" value="SDM49208.1"/>
    <property type="molecule type" value="Genomic_DNA"/>
</dbReference>
<feature type="transmembrane region" description="Helical" evidence="1">
    <location>
        <begin position="156"/>
        <end position="175"/>
    </location>
</feature>
<name>A0A1G9TNU1_9BACL</name>
<organism evidence="2 3">
    <name type="scientific">Fictibacillus solisalsi</name>
    <dbReference type="NCBI Taxonomy" id="459525"/>
    <lineage>
        <taxon>Bacteria</taxon>
        <taxon>Bacillati</taxon>
        <taxon>Bacillota</taxon>
        <taxon>Bacilli</taxon>
        <taxon>Bacillales</taxon>
        <taxon>Fictibacillaceae</taxon>
        <taxon>Fictibacillus</taxon>
    </lineage>
</organism>
<feature type="transmembrane region" description="Helical" evidence="1">
    <location>
        <begin position="181"/>
        <end position="202"/>
    </location>
</feature>